<dbReference type="EMBL" id="JAJBZG010000005">
    <property type="protein sequence ID" value="MCB7481556.1"/>
    <property type="molecule type" value="Genomic_DNA"/>
</dbReference>
<feature type="transmembrane region" description="Helical" evidence="1">
    <location>
        <begin position="39"/>
        <end position="59"/>
    </location>
</feature>
<dbReference type="AlphaFoldDB" id="A0A9X1LJJ4"/>
<dbReference type="Pfam" id="PF20181">
    <property type="entry name" value="DUF6544"/>
    <property type="match status" value="1"/>
</dbReference>
<gene>
    <name evidence="2" type="ORF">LGQ90_09820</name>
</gene>
<evidence type="ECO:0000256" key="1">
    <source>
        <dbReference type="SAM" id="Phobius"/>
    </source>
</evidence>
<keyword evidence="1" id="KW-1133">Transmembrane helix</keyword>
<organism evidence="2 3">
    <name type="scientific">Christiangramia sediminis</name>
    <dbReference type="NCBI Taxonomy" id="2881336"/>
    <lineage>
        <taxon>Bacteria</taxon>
        <taxon>Pseudomonadati</taxon>
        <taxon>Bacteroidota</taxon>
        <taxon>Flavobacteriia</taxon>
        <taxon>Flavobacteriales</taxon>
        <taxon>Flavobacteriaceae</taxon>
        <taxon>Christiangramia</taxon>
    </lineage>
</organism>
<feature type="transmembrane region" description="Helical" evidence="1">
    <location>
        <begin position="90"/>
        <end position="107"/>
    </location>
</feature>
<dbReference type="InterPro" id="IPR046674">
    <property type="entry name" value="DUF6544"/>
</dbReference>
<name>A0A9X1LJJ4_9FLAO</name>
<protein>
    <submittedName>
        <fullName evidence="2">Uncharacterized protein</fullName>
    </submittedName>
</protein>
<keyword evidence="1" id="KW-0812">Transmembrane</keyword>
<comment type="caution">
    <text evidence="2">The sequence shown here is derived from an EMBL/GenBank/DDBJ whole genome shotgun (WGS) entry which is preliminary data.</text>
</comment>
<dbReference type="RefSeq" id="WP_229340626.1">
    <property type="nucleotide sequence ID" value="NZ_JAJBZG010000005.1"/>
</dbReference>
<evidence type="ECO:0000313" key="3">
    <source>
        <dbReference type="Proteomes" id="UP001139414"/>
    </source>
</evidence>
<sequence length="359" mass="41454">MRILFIIILFLHLLIHLIGFGKAYHWFNVNEIPLISKSQGFLWLLVSILLLATIIMFLLKKPLWIITAIPVIIISQTLIILNWHEAKFGSLFNIIILIAGILSFAGWRFENSFKKDKVNSIISSPLTNEIIAKSDVAHLPEAVQRYITTSGFLGKPKIENFQVKFSGKMREQGKKWFSFKSEQLNTVQAPARYFFMRANFNGIPTKGYHKYTGSSAQMTIKPLSIFSIIDLSSEELLVSEMVTYLNDICLFAPGALINDQFTWEETDKNRVKVIFTNYGKSVSAILEFNEKDQLVNFFSNDRYSVNLMKKFMFSTPVGSYKFFNSYHLASYGEAIWHYPEEDFVYGKFDVLEIKYNLKE</sequence>
<accession>A0A9X1LJJ4</accession>
<proteinExistence type="predicted"/>
<keyword evidence="1" id="KW-0472">Membrane</keyword>
<dbReference type="Proteomes" id="UP001139414">
    <property type="component" value="Unassembled WGS sequence"/>
</dbReference>
<evidence type="ECO:0000313" key="2">
    <source>
        <dbReference type="EMBL" id="MCB7481556.1"/>
    </source>
</evidence>
<reference evidence="2" key="1">
    <citation type="submission" date="2021-10" db="EMBL/GenBank/DDBJ databases">
        <title>Gramella sp. ASW11-100T, isolated from marine sediment.</title>
        <authorList>
            <person name="Xia C."/>
        </authorList>
    </citation>
    <scope>NUCLEOTIDE SEQUENCE</scope>
    <source>
        <strain evidence="2">ASW11-100</strain>
    </source>
</reference>
<feature type="transmembrane region" description="Helical" evidence="1">
    <location>
        <begin position="64"/>
        <end position="84"/>
    </location>
</feature>
<keyword evidence="3" id="KW-1185">Reference proteome</keyword>